<sequence length="147" mass="16920">MRGDFKMKFQVKRNPILVAIVLFMIILPFFLLFQSEPLPSLIIPFLLSAFLAHALLKSYFVIENQKLIIVFGLIKKEIPIRDMKEIRYSNNPLSAPAWTLKRLEIVFARPIGTRPNAAARFTLVSLPKDETGFFREIAKINPHLKTP</sequence>
<dbReference type="Proteomes" id="UP000441585">
    <property type="component" value="Unassembled WGS sequence"/>
</dbReference>
<name>A0A6I2MBK2_9BACI</name>
<dbReference type="AlphaFoldDB" id="A0A6I2MBK2"/>
<keyword evidence="1" id="KW-0472">Membrane</keyword>
<comment type="caution">
    <text evidence="3">The sequence shown here is derived from an EMBL/GenBank/DDBJ whole genome shotgun (WGS) entry which is preliminary data.</text>
</comment>
<evidence type="ECO:0000259" key="2">
    <source>
        <dbReference type="Pfam" id="PF06713"/>
    </source>
</evidence>
<protein>
    <recommendedName>
        <fullName evidence="2">Uncharacterized protein YyaB-like PH domain-containing protein</fullName>
    </recommendedName>
</protein>
<feature type="transmembrane region" description="Helical" evidence="1">
    <location>
        <begin position="41"/>
        <end position="62"/>
    </location>
</feature>
<dbReference type="GO" id="GO:0030153">
    <property type="term" value="P:bacteriocin immunity"/>
    <property type="evidence" value="ECO:0007669"/>
    <property type="project" value="InterPro"/>
</dbReference>
<organism evidence="3 4">
    <name type="scientific">Metabacillus idriensis</name>
    <dbReference type="NCBI Taxonomy" id="324768"/>
    <lineage>
        <taxon>Bacteria</taxon>
        <taxon>Bacillati</taxon>
        <taxon>Bacillota</taxon>
        <taxon>Bacilli</taxon>
        <taxon>Bacillales</taxon>
        <taxon>Bacillaceae</taxon>
        <taxon>Metabacillus</taxon>
    </lineage>
</organism>
<dbReference type="InterPro" id="IPR009589">
    <property type="entry name" value="PH_YyaB-like"/>
</dbReference>
<feature type="transmembrane region" description="Helical" evidence="1">
    <location>
        <begin position="16"/>
        <end position="35"/>
    </location>
</feature>
<dbReference type="EMBL" id="WKKF01000001">
    <property type="protein sequence ID" value="MRX53143.1"/>
    <property type="molecule type" value="Genomic_DNA"/>
</dbReference>
<feature type="domain" description="Uncharacterized protein YyaB-like PH" evidence="2">
    <location>
        <begin position="59"/>
        <end position="108"/>
    </location>
</feature>
<keyword evidence="4" id="KW-1185">Reference proteome</keyword>
<gene>
    <name evidence="3" type="ORF">GJU41_04105</name>
</gene>
<reference evidence="3 4" key="1">
    <citation type="submission" date="2019-11" db="EMBL/GenBank/DDBJ databases">
        <title>Bacillus idriensis genome.</title>
        <authorList>
            <person name="Konopka E.N."/>
            <person name="Newman J.D."/>
        </authorList>
    </citation>
    <scope>NUCLEOTIDE SEQUENCE [LARGE SCALE GENOMIC DNA]</scope>
    <source>
        <strain evidence="3 4">DSM 19097</strain>
    </source>
</reference>
<proteinExistence type="predicted"/>
<evidence type="ECO:0000256" key="1">
    <source>
        <dbReference type="SAM" id="Phobius"/>
    </source>
</evidence>
<evidence type="ECO:0000313" key="4">
    <source>
        <dbReference type="Proteomes" id="UP000441585"/>
    </source>
</evidence>
<dbReference type="Pfam" id="PF06713">
    <property type="entry name" value="bPH_4"/>
    <property type="match status" value="1"/>
</dbReference>
<keyword evidence="1" id="KW-1133">Transmembrane helix</keyword>
<keyword evidence="1" id="KW-0812">Transmembrane</keyword>
<accession>A0A6I2MBK2</accession>
<evidence type="ECO:0000313" key="3">
    <source>
        <dbReference type="EMBL" id="MRX53143.1"/>
    </source>
</evidence>